<gene>
    <name evidence="2" type="ORF">UFOVP152_3</name>
</gene>
<proteinExistence type="predicted"/>
<accession>A0A6J7WDJ7</accession>
<dbReference type="EMBL" id="LR798200">
    <property type="protein sequence ID" value="CAB5162100.1"/>
    <property type="molecule type" value="Genomic_DNA"/>
</dbReference>
<protein>
    <recommendedName>
        <fullName evidence="3">Lysis protein</fullName>
    </recommendedName>
</protein>
<reference evidence="2" key="1">
    <citation type="submission" date="2020-05" db="EMBL/GenBank/DDBJ databases">
        <authorList>
            <person name="Chiriac C."/>
            <person name="Salcher M."/>
            <person name="Ghai R."/>
            <person name="Kavagutti S V."/>
        </authorList>
    </citation>
    <scope>NUCLEOTIDE SEQUENCE</scope>
</reference>
<feature type="compositionally biased region" description="Low complexity" evidence="1">
    <location>
        <begin position="121"/>
        <end position="133"/>
    </location>
</feature>
<sequence>MISLLLTRWRFGLSIAATLAFIGLGLAERHYRHAYRLEHSLRLADHERYVTAQAEAARIAQAALRHQEVVYQEKANETDRKSAVALADAQSRLAGYASTHRVRFQAAGGASGGTASGSQGGSAQSGNGPGQAADMVAVTDGDLAICTENTTRLEAVREWALGL</sequence>
<feature type="region of interest" description="Disordered" evidence="1">
    <location>
        <begin position="107"/>
        <end position="134"/>
    </location>
</feature>
<evidence type="ECO:0008006" key="3">
    <source>
        <dbReference type="Google" id="ProtNLM"/>
    </source>
</evidence>
<name>A0A6J7WDJ7_9CAUD</name>
<organism evidence="2">
    <name type="scientific">uncultured Caudovirales phage</name>
    <dbReference type="NCBI Taxonomy" id="2100421"/>
    <lineage>
        <taxon>Viruses</taxon>
        <taxon>Duplodnaviria</taxon>
        <taxon>Heunggongvirae</taxon>
        <taxon>Uroviricota</taxon>
        <taxon>Caudoviricetes</taxon>
        <taxon>Peduoviridae</taxon>
        <taxon>Maltschvirus</taxon>
        <taxon>Maltschvirus maltsch</taxon>
    </lineage>
</organism>
<evidence type="ECO:0000313" key="2">
    <source>
        <dbReference type="EMBL" id="CAB5162100.1"/>
    </source>
</evidence>
<evidence type="ECO:0000256" key="1">
    <source>
        <dbReference type="SAM" id="MobiDB-lite"/>
    </source>
</evidence>
<feature type="compositionally biased region" description="Gly residues" evidence="1">
    <location>
        <begin position="109"/>
        <end position="120"/>
    </location>
</feature>